<proteinExistence type="predicted"/>
<comment type="caution">
    <text evidence="1">The sequence shown here is derived from an EMBL/GenBank/DDBJ whole genome shotgun (WGS) entry which is preliminary data.</text>
</comment>
<dbReference type="Proteomes" id="UP000291659">
    <property type="component" value="Unassembled WGS sequence"/>
</dbReference>
<accession>A0ABY1X4Y9</accession>
<dbReference type="EMBL" id="SIOX01000001">
    <property type="protein sequence ID" value="TAX80269.1"/>
    <property type="molecule type" value="Genomic_DNA"/>
</dbReference>
<name>A0ABY1X4Y9_9HYPH</name>
<gene>
    <name evidence="1" type="ORF">ELH98_03765</name>
</gene>
<reference evidence="1 2" key="1">
    <citation type="submission" date="2019-02" db="EMBL/GenBank/DDBJ databases">
        <title>The genomic architecture of introgression among sibling species of bacteria.</title>
        <authorList>
            <person name="Cavassim M.I.A."/>
            <person name="Moeskjaer S."/>
            <person name="Moslemi C."/>
            <person name="Fields B."/>
            <person name="Bachmann A."/>
            <person name="Vilhjalmsson B."/>
            <person name="Schierup M.H."/>
            <person name="Young J.P.W."/>
            <person name="Andersen S.U."/>
        </authorList>
    </citation>
    <scope>NUCLEOTIDE SEQUENCE [LARGE SCALE GENOMIC DNA]</scope>
    <source>
        <strain evidence="1 2">SM141A</strain>
    </source>
</reference>
<protein>
    <submittedName>
        <fullName evidence="1">Uncharacterized protein</fullName>
    </submittedName>
</protein>
<evidence type="ECO:0000313" key="2">
    <source>
        <dbReference type="Proteomes" id="UP000291659"/>
    </source>
</evidence>
<keyword evidence="2" id="KW-1185">Reference proteome</keyword>
<organism evidence="1 2">
    <name type="scientific">Rhizobium ruizarguesonis</name>
    <dbReference type="NCBI Taxonomy" id="2081791"/>
    <lineage>
        <taxon>Bacteria</taxon>
        <taxon>Pseudomonadati</taxon>
        <taxon>Pseudomonadota</taxon>
        <taxon>Alphaproteobacteria</taxon>
        <taxon>Hyphomicrobiales</taxon>
        <taxon>Rhizobiaceae</taxon>
        <taxon>Rhizobium/Agrobacterium group</taxon>
        <taxon>Rhizobium</taxon>
    </lineage>
</organism>
<sequence length="230" mass="25635">MTDVSQLLQIAVEDNVAWCCRICSAHGSNETRRSEAWANFGISPPFYPNIITRQKGVQKEVDDLTRKVREANKSTKWGIKDSFADLTLADQGFERLLVGRWYGGSLSKGTPTGWKAVASSGELRSWEKAWGSCDDTIFPNTLLEDYRITFWFKGELSGIEAGFISYDTGFSLGLSNWFSRKNSSFAQMGVLQAARSVSQGLPIVCWSTDDLTLEHTGLIELGTLQVWISQ</sequence>
<evidence type="ECO:0000313" key="1">
    <source>
        <dbReference type="EMBL" id="TAX80269.1"/>
    </source>
</evidence>